<protein>
    <submittedName>
        <fullName evidence="1">Uncharacterized protein</fullName>
    </submittedName>
</protein>
<evidence type="ECO:0000313" key="1">
    <source>
        <dbReference type="EMBL" id="KXB37784.1"/>
    </source>
</evidence>
<dbReference type="AlphaFoldDB" id="A0A133Y3L1"/>
<accession>A0A133Y3L1</accession>
<dbReference type="EMBL" id="LSCQ01000019">
    <property type="protein sequence ID" value="KXB37784.1"/>
    <property type="molecule type" value="Genomic_DNA"/>
</dbReference>
<name>A0A133Y3L1_9LACT</name>
<organism evidence="1 2">
    <name type="scientific">Aerococcus christensenii</name>
    <dbReference type="NCBI Taxonomy" id="87541"/>
    <lineage>
        <taxon>Bacteria</taxon>
        <taxon>Bacillati</taxon>
        <taxon>Bacillota</taxon>
        <taxon>Bacilli</taxon>
        <taxon>Lactobacillales</taxon>
        <taxon>Aerococcaceae</taxon>
        <taxon>Aerococcus</taxon>
    </lineage>
</organism>
<evidence type="ECO:0000313" key="2">
    <source>
        <dbReference type="Proteomes" id="UP000070422"/>
    </source>
</evidence>
<proteinExistence type="predicted"/>
<sequence>MISPLHPPSLSDREYPLSAKIFSISISLSWDNFSSTYSFSKSFPIEEKPHKKKPLIL</sequence>
<dbReference type="PATRIC" id="fig|87541.4.peg.344"/>
<reference evidence="1 2" key="1">
    <citation type="submission" date="2016-01" db="EMBL/GenBank/DDBJ databases">
        <authorList>
            <person name="Oliw E.H."/>
        </authorList>
    </citation>
    <scope>NUCLEOTIDE SEQUENCE [LARGE SCALE GENOMIC DNA]</scope>
    <source>
        <strain evidence="1 2">KA00635</strain>
    </source>
</reference>
<gene>
    <name evidence="1" type="ORF">HMPREF3187_00343</name>
</gene>
<comment type="caution">
    <text evidence="1">The sequence shown here is derived from an EMBL/GenBank/DDBJ whole genome shotgun (WGS) entry which is preliminary data.</text>
</comment>
<dbReference type="Proteomes" id="UP000070422">
    <property type="component" value="Unassembled WGS sequence"/>
</dbReference>